<feature type="chain" id="PRO_5038792522" evidence="1">
    <location>
        <begin position="21"/>
        <end position="279"/>
    </location>
</feature>
<gene>
    <name evidence="2" type="ORF">ERS132444_01416</name>
</gene>
<keyword evidence="1" id="KW-0732">Signal</keyword>
<protein>
    <submittedName>
        <fullName evidence="2">Lipoprotein</fullName>
    </submittedName>
</protein>
<proteinExistence type="predicted"/>
<keyword evidence="2" id="KW-0449">Lipoprotein</keyword>
<feature type="signal peptide" evidence="1">
    <location>
        <begin position="1"/>
        <end position="20"/>
    </location>
</feature>
<dbReference type="Proteomes" id="UP000074825">
    <property type="component" value="Unassembled WGS sequence"/>
</dbReference>
<reference evidence="2 3" key="1">
    <citation type="submission" date="2016-02" db="EMBL/GenBank/DDBJ databases">
        <authorList>
            <consortium name="Pathogen Informatics"/>
        </authorList>
    </citation>
    <scope>NUCLEOTIDE SEQUENCE [LARGE SCALE GENOMIC DNA]</scope>
    <source>
        <strain evidence="2 3">LSS82</strain>
    </source>
</reference>
<dbReference type="AlphaFoldDB" id="A0A0Z8KZT6"/>
<evidence type="ECO:0000313" key="3">
    <source>
        <dbReference type="Proteomes" id="UP000074825"/>
    </source>
</evidence>
<sequence length="279" mass="31341">MNKKNILASFTLLVSTVLLFACQSNESTTKSSEKIVETSSSSKDAISEEQRNKWLKEFYEEVAETDGSNYHNDIEERSQKAWNEKQTNIFNGQASLNVTNDYLPSELTKLNVTIDGYDEATRRLKVTVTNNYDETLIGTTINSNNNNLYGTYFTLYGYTTLSGRSERVKIAQIALVSDLPAGESIKLEILPSALANSQSDYAKKFQNSELDSKYYLLSTNYGNSLWDITKDQVMGEEIISEQIVLSSLANIYIVPKLVFETYPSTAPNDSELENLISNN</sequence>
<accession>A0A0Z8KZT6</accession>
<dbReference type="PROSITE" id="PS51257">
    <property type="entry name" value="PROKAR_LIPOPROTEIN"/>
    <property type="match status" value="1"/>
</dbReference>
<evidence type="ECO:0000313" key="2">
    <source>
        <dbReference type="EMBL" id="CYV81624.1"/>
    </source>
</evidence>
<dbReference type="EMBL" id="FIIF01000010">
    <property type="protein sequence ID" value="CYV81624.1"/>
    <property type="molecule type" value="Genomic_DNA"/>
</dbReference>
<dbReference type="RefSeq" id="WP_044686480.1">
    <property type="nucleotide sequence ID" value="NZ_CEDN01000004.1"/>
</dbReference>
<organism evidence="2 3">
    <name type="scientific">Streptococcus suis</name>
    <dbReference type="NCBI Taxonomy" id="1307"/>
    <lineage>
        <taxon>Bacteria</taxon>
        <taxon>Bacillati</taxon>
        <taxon>Bacillota</taxon>
        <taxon>Bacilli</taxon>
        <taxon>Lactobacillales</taxon>
        <taxon>Streptococcaceae</taxon>
        <taxon>Streptococcus</taxon>
    </lineage>
</organism>
<evidence type="ECO:0000256" key="1">
    <source>
        <dbReference type="SAM" id="SignalP"/>
    </source>
</evidence>
<name>A0A0Z8KZT6_STRSU</name>